<organism evidence="14 15">
    <name type="scientific">Nannocystis punicea</name>
    <dbReference type="NCBI Taxonomy" id="2995304"/>
    <lineage>
        <taxon>Bacteria</taxon>
        <taxon>Pseudomonadati</taxon>
        <taxon>Myxococcota</taxon>
        <taxon>Polyangia</taxon>
        <taxon>Nannocystales</taxon>
        <taxon>Nannocystaceae</taxon>
        <taxon>Nannocystis</taxon>
    </lineage>
</organism>
<sequence>MLSTAMDAAVAALGDVTVGRVAWATAAYAAFFLALLTAARVLPGALVQGFPQPDGRRKHYVLNGLGLFVLTHMIVIGATLLCGASIAPIVTAWFWPLFIGANLFSAAWTLVLYVGGMQRGGPEASAGRGLVHDLWMGVELNPTWRGVDLKTFAYQPSLIGLGLLVAAFAVAQVELHGTLTPQMALWAAFWWLYLFTHFRAEAGVLSMWDIIAEKFGFMLVWGDLVLVPFFYCAAGWVLLDQTEPASWPVLAAIAGVYALGLWIFRGANKQKHTFKLDPSAPIWGERPRLVGGRLLVSGWWGFGRKINYTGELMVYFAIAATAGCASIVPFLVPIWLLCLLVHRAWRDEQRCAAKYGPVWDEYCRVARFRMFPGVY</sequence>
<evidence type="ECO:0000256" key="10">
    <source>
        <dbReference type="ARBA" id="ARBA00023136"/>
    </source>
</evidence>
<accession>A0ABY7HEB3</accession>
<evidence type="ECO:0008006" key="16">
    <source>
        <dbReference type="Google" id="ProtNLM"/>
    </source>
</evidence>
<keyword evidence="3" id="KW-0444">Lipid biosynthesis</keyword>
<feature type="transmembrane region" description="Helical" evidence="13">
    <location>
        <begin position="152"/>
        <end position="173"/>
    </location>
</feature>
<evidence type="ECO:0000256" key="7">
    <source>
        <dbReference type="ARBA" id="ARBA00023002"/>
    </source>
</evidence>
<dbReference type="PROSITE" id="PS01018">
    <property type="entry name" value="STEROL_REDUCT_2"/>
    <property type="match status" value="1"/>
</dbReference>
<reference evidence="14" key="1">
    <citation type="submission" date="2022-11" db="EMBL/GenBank/DDBJ databases">
        <title>Minimal conservation of predation-associated metabolite biosynthetic gene clusters underscores biosynthetic potential of Myxococcota including descriptions for ten novel species: Archangium lansinium sp. nov., Myxococcus landrumus sp. nov., Nannocystis bai.</title>
        <authorList>
            <person name="Ahearne A."/>
            <person name="Stevens C."/>
            <person name="Dowd S."/>
        </authorList>
    </citation>
    <scope>NUCLEOTIDE SEQUENCE</scope>
    <source>
        <strain evidence="14">Fl3</strain>
    </source>
</reference>
<protein>
    <recommendedName>
        <fullName evidence="16">DUF1295 domain-containing protein</fullName>
    </recommendedName>
</protein>
<keyword evidence="5" id="KW-0752">Steroid biosynthesis</keyword>
<dbReference type="Pfam" id="PF01222">
    <property type="entry name" value="ERG4_ERG24"/>
    <property type="match status" value="1"/>
</dbReference>
<comment type="subcellular location">
    <subcellularLocation>
        <location evidence="1">Membrane</location>
        <topology evidence="1">Multi-pass membrane protein</topology>
    </subcellularLocation>
</comment>
<evidence type="ECO:0000256" key="5">
    <source>
        <dbReference type="ARBA" id="ARBA00022955"/>
    </source>
</evidence>
<feature type="transmembrane region" description="Helical" evidence="13">
    <location>
        <begin position="60"/>
        <end position="87"/>
    </location>
</feature>
<dbReference type="InterPro" id="IPR001171">
    <property type="entry name" value="ERG24_DHCR-like"/>
</dbReference>
<evidence type="ECO:0000256" key="11">
    <source>
        <dbReference type="ARBA" id="ARBA00023166"/>
    </source>
</evidence>
<dbReference type="PANTHER" id="PTHR21257">
    <property type="entry name" value="DELTA(14)-STEROL REDUCTASE"/>
    <property type="match status" value="1"/>
</dbReference>
<keyword evidence="15" id="KW-1185">Reference proteome</keyword>
<keyword evidence="10 13" id="KW-0472">Membrane</keyword>
<feature type="transmembrane region" description="Helical" evidence="13">
    <location>
        <begin position="217"/>
        <end position="239"/>
    </location>
</feature>
<dbReference type="EMBL" id="CP114040">
    <property type="protein sequence ID" value="WAS97314.1"/>
    <property type="molecule type" value="Genomic_DNA"/>
</dbReference>
<evidence type="ECO:0000256" key="2">
    <source>
        <dbReference type="ARBA" id="ARBA00005402"/>
    </source>
</evidence>
<keyword evidence="4 13" id="KW-0812">Transmembrane</keyword>
<feature type="transmembrane region" description="Helical" evidence="13">
    <location>
        <begin position="93"/>
        <end position="114"/>
    </location>
</feature>
<evidence type="ECO:0000256" key="13">
    <source>
        <dbReference type="SAM" id="Phobius"/>
    </source>
</evidence>
<keyword evidence="8" id="KW-0756">Sterol biosynthesis</keyword>
<proteinExistence type="inferred from homology"/>
<evidence type="ECO:0000313" key="15">
    <source>
        <dbReference type="Proteomes" id="UP001164459"/>
    </source>
</evidence>
<evidence type="ECO:0000256" key="9">
    <source>
        <dbReference type="ARBA" id="ARBA00023098"/>
    </source>
</evidence>
<name>A0ABY7HEB3_9BACT</name>
<feature type="transmembrane region" description="Helical" evidence="13">
    <location>
        <begin position="245"/>
        <end position="264"/>
    </location>
</feature>
<keyword evidence="6 13" id="KW-1133">Transmembrane helix</keyword>
<feature type="transmembrane region" description="Helical" evidence="13">
    <location>
        <begin position="314"/>
        <end position="340"/>
    </location>
</feature>
<evidence type="ECO:0000256" key="1">
    <source>
        <dbReference type="ARBA" id="ARBA00004141"/>
    </source>
</evidence>
<dbReference type="InterPro" id="IPR018083">
    <property type="entry name" value="Sterol_reductase_CS"/>
</dbReference>
<evidence type="ECO:0000256" key="3">
    <source>
        <dbReference type="ARBA" id="ARBA00022516"/>
    </source>
</evidence>
<keyword evidence="7" id="KW-0560">Oxidoreductase</keyword>
<gene>
    <name evidence="14" type="ORF">O0S08_14295</name>
</gene>
<comment type="similarity">
    <text evidence="2">Belongs to the ERG4/ERG24 family.</text>
</comment>
<feature type="transmembrane region" description="Helical" evidence="13">
    <location>
        <begin position="20"/>
        <end position="39"/>
    </location>
</feature>
<dbReference type="PANTHER" id="PTHR21257:SF52">
    <property type="entry name" value="DELTA(14)-STEROL REDUCTASE TM7SF2"/>
    <property type="match status" value="1"/>
</dbReference>
<dbReference type="RefSeq" id="WP_269039677.1">
    <property type="nucleotide sequence ID" value="NZ_CP114040.1"/>
</dbReference>
<keyword evidence="11" id="KW-1207">Sterol metabolism</keyword>
<keyword evidence="9" id="KW-0443">Lipid metabolism</keyword>
<dbReference type="Gene3D" id="1.20.120.1630">
    <property type="match status" value="1"/>
</dbReference>
<keyword evidence="12" id="KW-0753">Steroid metabolism</keyword>
<evidence type="ECO:0000256" key="8">
    <source>
        <dbReference type="ARBA" id="ARBA00023011"/>
    </source>
</evidence>
<feature type="transmembrane region" description="Helical" evidence="13">
    <location>
        <begin position="179"/>
        <end position="196"/>
    </location>
</feature>
<evidence type="ECO:0000256" key="6">
    <source>
        <dbReference type="ARBA" id="ARBA00022989"/>
    </source>
</evidence>
<evidence type="ECO:0000313" key="14">
    <source>
        <dbReference type="EMBL" id="WAS97314.1"/>
    </source>
</evidence>
<dbReference type="Proteomes" id="UP001164459">
    <property type="component" value="Chromosome"/>
</dbReference>
<evidence type="ECO:0000256" key="12">
    <source>
        <dbReference type="ARBA" id="ARBA00023221"/>
    </source>
</evidence>
<evidence type="ECO:0000256" key="4">
    <source>
        <dbReference type="ARBA" id="ARBA00022692"/>
    </source>
</evidence>